<gene>
    <name evidence="2" type="ORF">Goshw_009605</name>
</gene>
<dbReference type="AlphaFoldDB" id="A0A7J9LV14"/>
<reference evidence="2 3" key="1">
    <citation type="journal article" date="2019" name="Genome Biol. Evol.">
        <title>Insights into the evolution of the New World diploid cottons (Gossypium, subgenus Houzingenia) based on genome sequencing.</title>
        <authorList>
            <person name="Grover C.E."/>
            <person name="Arick M.A. 2nd"/>
            <person name="Thrash A."/>
            <person name="Conover J.L."/>
            <person name="Sanders W.S."/>
            <person name="Peterson D.G."/>
            <person name="Frelichowski J.E."/>
            <person name="Scheffler J.A."/>
            <person name="Scheffler B.E."/>
            <person name="Wendel J.F."/>
        </authorList>
    </citation>
    <scope>NUCLEOTIDE SEQUENCE [LARGE SCALE GENOMIC DNA]</scope>
    <source>
        <strain evidence="2">1</strain>
        <tissue evidence="2">Leaf</tissue>
    </source>
</reference>
<organism evidence="2 3">
    <name type="scientific">Gossypium schwendimanii</name>
    <name type="common">Cotton</name>
    <dbReference type="NCBI Taxonomy" id="34291"/>
    <lineage>
        <taxon>Eukaryota</taxon>
        <taxon>Viridiplantae</taxon>
        <taxon>Streptophyta</taxon>
        <taxon>Embryophyta</taxon>
        <taxon>Tracheophyta</taxon>
        <taxon>Spermatophyta</taxon>
        <taxon>Magnoliopsida</taxon>
        <taxon>eudicotyledons</taxon>
        <taxon>Gunneridae</taxon>
        <taxon>Pentapetalae</taxon>
        <taxon>rosids</taxon>
        <taxon>malvids</taxon>
        <taxon>Malvales</taxon>
        <taxon>Malvaceae</taxon>
        <taxon>Malvoideae</taxon>
        <taxon>Gossypium</taxon>
    </lineage>
</organism>
<proteinExistence type="predicted"/>
<feature type="region of interest" description="Disordered" evidence="1">
    <location>
        <begin position="1"/>
        <end position="35"/>
    </location>
</feature>
<keyword evidence="3" id="KW-1185">Reference proteome</keyword>
<evidence type="ECO:0000313" key="2">
    <source>
        <dbReference type="EMBL" id="MBA0862518.1"/>
    </source>
</evidence>
<evidence type="ECO:0000256" key="1">
    <source>
        <dbReference type="SAM" id="MobiDB-lite"/>
    </source>
</evidence>
<accession>A0A7J9LV14</accession>
<comment type="caution">
    <text evidence="2">The sequence shown here is derived from an EMBL/GenBank/DDBJ whole genome shotgun (WGS) entry which is preliminary data.</text>
</comment>
<evidence type="ECO:0000313" key="3">
    <source>
        <dbReference type="Proteomes" id="UP000593576"/>
    </source>
</evidence>
<dbReference type="EMBL" id="JABFAF010000008">
    <property type="protein sequence ID" value="MBA0862518.1"/>
    <property type="molecule type" value="Genomic_DNA"/>
</dbReference>
<protein>
    <submittedName>
        <fullName evidence="2">Uncharacterized protein</fullName>
    </submittedName>
</protein>
<name>A0A7J9LV14_GOSSC</name>
<sequence>MFQLSSSYKGKGKKKIPRNPPSPFSIPCQSNSHPDHPPEVLSLILEKRFHKKAMNMMLSYQLSIFQDFGRLFLKPLGLHPEYPFIHPLKFQFEEFPEELKWIAWIHKTHFLEVSLNPYDYKDLQKYLCQINKIIPSEIWPLGKTLAPWDYPMYCNQATQDTPAWKDVVEDILKWKDVYEMTPPDDLEQRIEQLELKCYRAREEKKRKVEELNLTSDVSTDYDSD</sequence>
<dbReference type="Proteomes" id="UP000593576">
    <property type="component" value="Unassembled WGS sequence"/>
</dbReference>